<feature type="non-terminal residue" evidence="5">
    <location>
        <position position="188"/>
    </location>
</feature>
<protein>
    <submittedName>
        <fullName evidence="5">Uncharacterized protein</fullName>
    </submittedName>
</protein>
<dbReference type="InterPro" id="IPR052311">
    <property type="entry name" value="MMS22L-TONSL_complex_comp"/>
</dbReference>
<keyword evidence="3" id="KW-0539">Nucleus</keyword>
<dbReference type="PANTHER" id="PTHR46358">
    <property type="entry name" value="TONSOKU-LIKE PROTEIN"/>
    <property type="match status" value="1"/>
</dbReference>
<feature type="compositionally biased region" description="Basic and acidic residues" evidence="4">
    <location>
        <begin position="157"/>
        <end position="188"/>
    </location>
</feature>
<evidence type="ECO:0000256" key="4">
    <source>
        <dbReference type="SAM" id="MobiDB-lite"/>
    </source>
</evidence>
<dbReference type="Gene3D" id="3.80.10.10">
    <property type="entry name" value="Ribonuclease Inhibitor"/>
    <property type="match status" value="1"/>
</dbReference>
<sequence length="188" mass="20709">SLQELDLSMNPLGDDGARALSEFLERCPALTTLRLQGCGITEPFPIPEASLLRTLSLSCNVLGPEGLRRLLRTIPAHSIRSLELASVIGRQRDTGDTGDIGRDLGHYLQQVLNWFGLVSSGLNCFGLVWTGLNIKLGAAGASRAEQRRAEPNLSRTRPNETDPTRIRPGRSRKDPKTTREKSKRPERT</sequence>
<evidence type="ECO:0000256" key="2">
    <source>
        <dbReference type="ARBA" id="ARBA00022737"/>
    </source>
</evidence>
<dbReference type="Proteomes" id="UP000796761">
    <property type="component" value="Unassembled WGS sequence"/>
</dbReference>
<name>A0A8K1FVA0_9PASS</name>
<proteinExistence type="predicted"/>
<reference evidence="5" key="1">
    <citation type="submission" date="2019-04" db="EMBL/GenBank/DDBJ databases">
        <title>Genome assembly of Zosterops borbonicus 15179.</title>
        <authorList>
            <person name="Leroy T."/>
            <person name="Anselmetti Y."/>
            <person name="Tilak M.-K."/>
            <person name="Nabholz B."/>
        </authorList>
    </citation>
    <scope>NUCLEOTIDE SEQUENCE</scope>
    <source>
        <strain evidence="5">HGM_15179</strain>
        <tissue evidence="5">Muscle</tissue>
    </source>
</reference>
<comment type="caution">
    <text evidence="5">The sequence shown here is derived from an EMBL/GenBank/DDBJ whole genome shotgun (WGS) entry which is preliminary data.</text>
</comment>
<feature type="region of interest" description="Disordered" evidence="4">
    <location>
        <begin position="140"/>
        <end position="188"/>
    </location>
</feature>
<dbReference type="InterPro" id="IPR001611">
    <property type="entry name" value="Leu-rich_rpt"/>
</dbReference>
<dbReference type="SMART" id="SM00368">
    <property type="entry name" value="LRR_RI"/>
    <property type="match status" value="2"/>
</dbReference>
<dbReference type="InterPro" id="IPR032675">
    <property type="entry name" value="LRR_dom_sf"/>
</dbReference>
<gene>
    <name evidence="5" type="ORF">HGM15179_019274</name>
</gene>
<evidence type="ECO:0000313" key="6">
    <source>
        <dbReference type="Proteomes" id="UP000796761"/>
    </source>
</evidence>
<dbReference type="GO" id="GO:0000724">
    <property type="term" value="P:double-strand break repair via homologous recombination"/>
    <property type="evidence" value="ECO:0007669"/>
    <property type="project" value="TreeGrafter"/>
</dbReference>
<dbReference type="AlphaFoldDB" id="A0A8K1FVA0"/>
<dbReference type="GO" id="GO:0031297">
    <property type="term" value="P:replication fork processing"/>
    <property type="evidence" value="ECO:0007669"/>
    <property type="project" value="TreeGrafter"/>
</dbReference>
<dbReference type="Pfam" id="PF13516">
    <property type="entry name" value="LRR_6"/>
    <property type="match status" value="2"/>
</dbReference>
<evidence type="ECO:0000256" key="1">
    <source>
        <dbReference type="ARBA" id="ARBA00004123"/>
    </source>
</evidence>
<dbReference type="EMBL" id="SWJQ01001605">
    <property type="protein sequence ID" value="TRZ07838.1"/>
    <property type="molecule type" value="Genomic_DNA"/>
</dbReference>
<dbReference type="PANTHER" id="PTHR46358:SF1">
    <property type="entry name" value="TONSOKU-LIKE PROTEIN"/>
    <property type="match status" value="1"/>
</dbReference>
<dbReference type="SUPFAM" id="SSF52047">
    <property type="entry name" value="RNI-like"/>
    <property type="match status" value="1"/>
</dbReference>
<dbReference type="GO" id="GO:0043596">
    <property type="term" value="C:nuclear replication fork"/>
    <property type="evidence" value="ECO:0007669"/>
    <property type="project" value="TreeGrafter"/>
</dbReference>
<accession>A0A8K1FVA0</accession>
<organism evidence="5 6">
    <name type="scientific">Zosterops borbonicus</name>
    <dbReference type="NCBI Taxonomy" id="364589"/>
    <lineage>
        <taxon>Eukaryota</taxon>
        <taxon>Metazoa</taxon>
        <taxon>Chordata</taxon>
        <taxon>Craniata</taxon>
        <taxon>Vertebrata</taxon>
        <taxon>Euteleostomi</taxon>
        <taxon>Archelosauria</taxon>
        <taxon>Archosauria</taxon>
        <taxon>Dinosauria</taxon>
        <taxon>Saurischia</taxon>
        <taxon>Theropoda</taxon>
        <taxon>Coelurosauria</taxon>
        <taxon>Aves</taxon>
        <taxon>Neognathae</taxon>
        <taxon>Neoaves</taxon>
        <taxon>Telluraves</taxon>
        <taxon>Australaves</taxon>
        <taxon>Passeriformes</taxon>
        <taxon>Sylvioidea</taxon>
        <taxon>Zosteropidae</taxon>
        <taxon>Zosterops</taxon>
    </lineage>
</organism>
<dbReference type="OrthoDB" id="5806726at2759"/>
<keyword evidence="6" id="KW-1185">Reference proteome</keyword>
<evidence type="ECO:0000313" key="5">
    <source>
        <dbReference type="EMBL" id="TRZ07838.1"/>
    </source>
</evidence>
<comment type="subcellular location">
    <subcellularLocation>
        <location evidence="1">Nucleus</location>
    </subcellularLocation>
</comment>
<keyword evidence="2" id="KW-0677">Repeat</keyword>
<evidence type="ECO:0000256" key="3">
    <source>
        <dbReference type="ARBA" id="ARBA00023242"/>
    </source>
</evidence>